<accession>A0A452YET5</accession>
<evidence type="ECO:0000313" key="2">
    <source>
        <dbReference type="Proteomes" id="UP000015105"/>
    </source>
</evidence>
<reference evidence="2" key="2">
    <citation type="journal article" date="2017" name="Nat. Plants">
        <title>The Aegilops tauschii genome reveals multiple impacts of transposons.</title>
        <authorList>
            <person name="Zhao G."/>
            <person name="Zou C."/>
            <person name="Li K."/>
            <person name="Wang K."/>
            <person name="Li T."/>
            <person name="Gao L."/>
            <person name="Zhang X."/>
            <person name="Wang H."/>
            <person name="Yang Z."/>
            <person name="Liu X."/>
            <person name="Jiang W."/>
            <person name="Mao L."/>
            <person name="Kong X."/>
            <person name="Jiao Y."/>
            <person name="Jia J."/>
        </authorList>
    </citation>
    <scope>NUCLEOTIDE SEQUENCE [LARGE SCALE GENOMIC DNA]</scope>
    <source>
        <strain evidence="2">cv. AL8/78</strain>
    </source>
</reference>
<dbReference type="EnsemblPlants" id="AET1Gv20394400.3">
    <property type="protein sequence ID" value="AET1Gv20394400.3"/>
    <property type="gene ID" value="AET1Gv20394400"/>
</dbReference>
<reference evidence="1" key="4">
    <citation type="submission" date="2019-03" db="UniProtKB">
        <authorList>
            <consortium name="EnsemblPlants"/>
        </authorList>
    </citation>
    <scope>IDENTIFICATION</scope>
</reference>
<sequence>SLQNGSLYKCQNDPCEAAAAAIKPEQLLKGHLAVDHDKDVHRSVFQSKPITSKTPQRKFIRETSSDGDINCFGPLCTESVQSNKVDNWYDVCGFKETKSAVGRNPQFVNVNRTVVFGSSQLVESSESSIMQNRKCSAELVLILFDLNI</sequence>
<dbReference type="Proteomes" id="UP000015105">
    <property type="component" value="Chromosome 1D"/>
</dbReference>
<proteinExistence type="predicted"/>
<protein>
    <submittedName>
        <fullName evidence="1">Uncharacterized protein</fullName>
    </submittedName>
</protein>
<keyword evidence="2" id="KW-1185">Reference proteome</keyword>
<reference evidence="1" key="3">
    <citation type="journal article" date="2017" name="Nature">
        <title>Genome sequence of the progenitor of the wheat D genome Aegilops tauschii.</title>
        <authorList>
            <person name="Luo M.C."/>
            <person name="Gu Y.Q."/>
            <person name="Puiu D."/>
            <person name="Wang H."/>
            <person name="Twardziok S.O."/>
            <person name="Deal K.R."/>
            <person name="Huo N."/>
            <person name="Zhu T."/>
            <person name="Wang L."/>
            <person name="Wang Y."/>
            <person name="McGuire P.E."/>
            <person name="Liu S."/>
            <person name="Long H."/>
            <person name="Ramasamy R.K."/>
            <person name="Rodriguez J.C."/>
            <person name="Van S.L."/>
            <person name="Yuan L."/>
            <person name="Wang Z."/>
            <person name="Xia Z."/>
            <person name="Xiao L."/>
            <person name="Anderson O.D."/>
            <person name="Ouyang S."/>
            <person name="Liang Y."/>
            <person name="Zimin A.V."/>
            <person name="Pertea G."/>
            <person name="Qi P."/>
            <person name="Bennetzen J.L."/>
            <person name="Dai X."/>
            <person name="Dawson M.W."/>
            <person name="Muller H.G."/>
            <person name="Kugler K."/>
            <person name="Rivarola-Duarte L."/>
            <person name="Spannagl M."/>
            <person name="Mayer K.F.X."/>
            <person name="Lu F.H."/>
            <person name="Bevan M.W."/>
            <person name="Leroy P."/>
            <person name="Li P."/>
            <person name="You F.M."/>
            <person name="Sun Q."/>
            <person name="Liu Z."/>
            <person name="Lyons E."/>
            <person name="Wicker T."/>
            <person name="Salzberg S.L."/>
            <person name="Devos K.M."/>
            <person name="Dvorak J."/>
        </authorList>
    </citation>
    <scope>NUCLEOTIDE SEQUENCE [LARGE SCALE GENOMIC DNA]</scope>
    <source>
        <strain evidence="1">cv. AL8/78</strain>
    </source>
</reference>
<dbReference type="AlphaFoldDB" id="A0A452YET5"/>
<reference evidence="1" key="5">
    <citation type="journal article" date="2021" name="G3 (Bethesda)">
        <title>Aegilops tauschii genome assembly Aet v5.0 features greater sequence contiguity and improved annotation.</title>
        <authorList>
            <person name="Wang L."/>
            <person name="Zhu T."/>
            <person name="Rodriguez J.C."/>
            <person name="Deal K.R."/>
            <person name="Dubcovsky J."/>
            <person name="McGuire P.E."/>
            <person name="Lux T."/>
            <person name="Spannagl M."/>
            <person name="Mayer K.F.X."/>
            <person name="Baldrich P."/>
            <person name="Meyers B.C."/>
            <person name="Huo N."/>
            <person name="Gu Y.Q."/>
            <person name="Zhou H."/>
            <person name="Devos K.M."/>
            <person name="Bennetzen J.L."/>
            <person name="Unver T."/>
            <person name="Budak H."/>
            <person name="Gulick P.J."/>
            <person name="Galiba G."/>
            <person name="Kalapos B."/>
            <person name="Nelson D.R."/>
            <person name="Li P."/>
            <person name="You F.M."/>
            <person name="Luo M.C."/>
            <person name="Dvorak J."/>
        </authorList>
    </citation>
    <scope>NUCLEOTIDE SEQUENCE [LARGE SCALE GENOMIC DNA]</scope>
    <source>
        <strain evidence="1">cv. AL8/78</strain>
    </source>
</reference>
<name>A0A452YET5_AEGTS</name>
<organism evidence="1 2">
    <name type="scientific">Aegilops tauschii subsp. strangulata</name>
    <name type="common">Goatgrass</name>
    <dbReference type="NCBI Taxonomy" id="200361"/>
    <lineage>
        <taxon>Eukaryota</taxon>
        <taxon>Viridiplantae</taxon>
        <taxon>Streptophyta</taxon>
        <taxon>Embryophyta</taxon>
        <taxon>Tracheophyta</taxon>
        <taxon>Spermatophyta</taxon>
        <taxon>Magnoliopsida</taxon>
        <taxon>Liliopsida</taxon>
        <taxon>Poales</taxon>
        <taxon>Poaceae</taxon>
        <taxon>BOP clade</taxon>
        <taxon>Pooideae</taxon>
        <taxon>Triticodae</taxon>
        <taxon>Triticeae</taxon>
        <taxon>Triticinae</taxon>
        <taxon>Aegilops</taxon>
    </lineage>
</organism>
<reference evidence="2" key="1">
    <citation type="journal article" date="2014" name="Science">
        <title>Ancient hybridizations among the ancestral genomes of bread wheat.</title>
        <authorList>
            <consortium name="International Wheat Genome Sequencing Consortium,"/>
            <person name="Marcussen T."/>
            <person name="Sandve S.R."/>
            <person name="Heier L."/>
            <person name="Spannagl M."/>
            <person name="Pfeifer M."/>
            <person name="Jakobsen K.S."/>
            <person name="Wulff B.B."/>
            <person name="Steuernagel B."/>
            <person name="Mayer K.F."/>
            <person name="Olsen O.A."/>
        </authorList>
    </citation>
    <scope>NUCLEOTIDE SEQUENCE [LARGE SCALE GENOMIC DNA]</scope>
    <source>
        <strain evidence="2">cv. AL8/78</strain>
    </source>
</reference>
<dbReference type="Gramene" id="AET1Gv20394400.3">
    <property type="protein sequence ID" value="AET1Gv20394400.3"/>
    <property type="gene ID" value="AET1Gv20394400"/>
</dbReference>
<evidence type="ECO:0000313" key="1">
    <source>
        <dbReference type="EnsemblPlants" id="AET1Gv20394400.3"/>
    </source>
</evidence>